<comment type="subcellular location">
    <subcellularLocation>
        <location evidence="9">Nucleus</location>
    </subcellularLocation>
</comment>
<evidence type="ECO:0000256" key="9">
    <source>
        <dbReference type="HAMAP-Rule" id="MF_03055"/>
    </source>
</evidence>
<dbReference type="EMBL" id="JBBBZM010000006">
    <property type="protein sequence ID" value="KAL0640027.1"/>
    <property type="molecule type" value="Genomic_DNA"/>
</dbReference>
<evidence type="ECO:0000313" key="11">
    <source>
        <dbReference type="EMBL" id="KAL0640027.1"/>
    </source>
</evidence>
<comment type="similarity">
    <text evidence="9">Belongs to the class I-like SAM-binding methyltransferase superfamily. TrmB family.</text>
</comment>
<evidence type="ECO:0000256" key="2">
    <source>
        <dbReference type="ARBA" id="ARBA00022555"/>
    </source>
</evidence>
<keyword evidence="6 9" id="KW-0819">tRNA processing</keyword>
<dbReference type="PROSITE" id="PS51625">
    <property type="entry name" value="SAM_MT_TRMB"/>
    <property type="match status" value="1"/>
</dbReference>
<dbReference type="PANTHER" id="PTHR23417:SF16">
    <property type="entry name" value="TRNA (GUANINE-N(7)-)-METHYLTRANSFERASE"/>
    <property type="match status" value="1"/>
</dbReference>
<dbReference type="Pfam" id="PF02390">
    <property type="entry name" value="Methyltransf_4"/>
    <property type="match status" value="2"/>
</dbReference>
<evidence type="ECO:0000256" key="4">
    <source>
        <dbReference type="ARBA" id="ARBA00022679"/>
    </source>
</evidence>
<comment type="function">
    <text evidence="9">Catalyzes the formation of N(7)-methylguanine at position 46 (m7G46) in tRNA.</text>
</comment>
<dbReference type="InterPro" id="IPR029063">
    <property type="entry name" value="SAM-dependent_MTases_sf"/>
</dbReference>
<proteinExistence type="inferred from homology"/>
<comment type="catalytic activity">
    <reaction evidence="1 9">
        <text>guanosine(46) in tRNA + S-adenosyl-L-methionine = N(7)-methylguanosine(46) in tRNA + S-adenosyl-L-homocysteine</text>
        <dbReference type="Rhea" id="RHEA:42708"/>
        <dbReference type="Rhea" id="RHEA-COMP:10188"/>
        <dbReference type="Rhea" id="RHEA-COMP:10189"/>
        <dbReference type="ChEBI" id="CHEBI:57856"/>
        <dbReference type="ChEBI" id="CHEBI:59789"/>
        <dbReference type="ChEBI" id="CHEBI:74269"/>
        <dbReference type="ChEBI" id="CHEBI:74480"/>
        <dbReference type="EC" id="2.1.1.33"/>
    </reaction>
</comment>
<evidence type="ECO:0000256" key="1">
    <source>
        <dbReference type="ARBA" id="ARBA00000142"/>
    </source>
</evidence>
<dbReference type="NCBIfam" id="TIGR00091">
    <property type="entry name" value="tRNA (guanosine(46)-N7)-methyltransferase TrmB"/>
    <property type="match status" value="1"/>
</dbReference>
<dbReference type="PANTHER" id="PTHR23417">
    <property type="entry name" value="3-DEOXY-D-MANNO-OCTULOSONIC-ACID TRANSFERASE/TRNA GUANINE-N 7 - -METHYLTRANSFERASE"/>
    <property type="match status" value="1"/>
</dbReference>
<dbReference type="Proteomes" id="UP001447188">
    <property type="component" value="Unassembled WGS sequence"/>
</dbReference>
<evidence type="ECO:0000256" key="8">
    <source>
        <dbReference type="ARBA" id="ARBA00023242"/>
    </source>
</evidence>
<feature type="binding site" evidence="9">
    <location>
        <begin position="158"/>
        <end position="159"/>
    </location>
    <ligand>
        <name>S-adenosyl-L-methionine</name>
        <dbReference type="ChEBI" id="CHEBI:59789"/>
    </ligand>
</feature>
<feature type="binding site" evidence="9">
    <location>
        <begin position="272"/>
        <end position="274"/>
    </location>
    <ligand>
        <name>S-adenosyl-L-methionine</name>
        <dbReference type="ChEBI" id="CHEBI:59789"/>
    </ligand>
</feature>
<sequence>MASPPPPKRQKQSGQRTGLREKHRKNTERKEEAKLPQKKYYRQRAHANPFSDHQLVYPSCPKEMVWANHFPKFFPAAVDGATVEAGTYSKKVEVEVADIGCGFGGLIVSLAPKLPDTLMLGMEIRTQVTEYVDERIKALRTQHKAEGMYQNISVLRANTMKFLPNIFEKHQVSFAPFGISKVLTVYKLNKIFICFPDPHFKSRKHKARIVSPTLGAEYAYILRPSGIVYTITDVEDLYKWMAKHFDDHPLFERLTEGELEGDICVDVMKVDTEEGKKVERNNGRKFVACWRRTEDPEW</sequence>
<dbReference type="HAMAP" id="MF_03055">
    <property type="entry name" value="tRNA_methyltr_TrmB_euk"/>
    <property type="match status" value="1"/>
</dbReference>
<keyword evidence="7 9" id="KW-0694">RNA-binding</keyword>
<keyword evidence="3 9" id="KW-0489">Methyltransferase</keyword>
<keyword evidence="12" id="KW-1185">Reference proteome</keyword>
<organism evidence="11 12">
    <name type="scientific">Discina gigas</name>
    <dbReference type="NCBI Taxonomy" id="1032678"/>
    <lineage>
        <taxon>Eukaryota</taxon>
        <taxon>Fungi</taxon>
        <taxon>Dikarya</taxon>
        <taxon>Ascomycota</taxon>
        <taxon>Pezizomycotina</taxon>
        <taxon>Pezizomycetes</taxon>
        <taxon>Pezizales</taxon>
        <taxon>Discinaceae</taxon>
        <taxon>Discina</taxon>
    </lineage>
</organism>
<evidence type="ECO:0000256" key="10">
    <source>
        <dbReference type="SAM" id="MobiDB-lite"/>
    </source>
</evidence>
<protein>
    <recommendedName>
        <fullName evidence="9">tRNA (guanine-N(7)-)-methyltransferase</fullName>
        <ecNumber evidence="9">2.1.1.33</ecNumber>
    </recommendedName>
    <alternativeName>
        <fullName evidence="9">Transfer RNA methyltransferase 8</fullName>
    </alternativeName>
    <alternativeName>
        <fullName evidence="9">tRNA (guanine(46)-N(7))-methyltransferase</fullName>
    </alternativeName>
    <alternativeName>
        <fullName evidence="9">tRNA(m7G46)-methyltransferase</fullName>
    </alternativeName>
</protein>
<name>A0ABR3GVT7_9PEZI</name>
<comment type="caution">
    <text evidence="11">The sequence shown here is derived from an EMBL/GenBank/DDBJ whole genome shotgun (WGS) entry which is preliminary data.</text>
</comment>
<dbReference type="SUPFAM" id="SSF53335">
    <property type="entry name" value="S-adenosyl-L-methionine-dependent methyltransferases"/>
    <property type="match status" value="1"/>
</dbReference>
<dbReference type="GO" id="GO:0008176">
    <property type="term" value="F:tRNA (guanine(46)-N7)-methyltransferase activity"/>
    <property type="evidence" value="ECO:0007669"/>
    <property type="project" value="UniProtKB-EC"/>
</dbReference>
<comment type="subunit">
    <text evidence="9">Forms a complex with TRM82.</text>
</comment>
<gene>
    <name evidence="11" type="primary">TRM8_1</name>
    <name evidence="9" type="synonym">TRM8</name>
    <name evidence="11" type="ORF">Q9L58_000855</name>
</gene>
<feature type="region of interest" description="Disordered" evidence="10">
    <location>
        <begin position="1"/>
        <end position="39"/>
    </location>
</feature>
<evidence type="ECO:0000256" key="3">
    <source>
        <dbReference type="ARBA" id="ARBA00022603"/>
    </source>
</evidence>
<evidence type="ECO:0000256" key="7">
    <source>
        <dbReference type="ARBA" id="ARBA00022884"/>
    </source>
</evidence>
<feature type="binding site" evidence="9">
    <location>
        <position position="194"/>
    </location>
    <ligand>
        <name>S-adenosyl-L-methionine</name>
        <dbReference type="ChEBI" id="CHEBI:59789"/>
    </ligand>
</feature>
<feature type="active site" evidence="9">
    <location>
        <position position="197"/>
    </location>
</feature>
<dbReference type="InterPro" id="IPR025763">
    <property type="entry name" value="Trm8_euk"/>
</dbReference>
<evidence type="ECO:0000256" key="5">
    <source>
        <dbReference type="ARBA" id="ARBA00022691"/>
    </source>
</evidence>
<accession>A0ABR3GVT7</accession>
<dbReference type="InterPro" id="IPR003358">
    <property type="entry name" value="tRNA_(Gua-N-7)_MeTrfase_Trmb"/>
</dbReference>
<dbReference type="EC" id="2.1.1.33" evidence="9"/>
<keyword evidence="2 9" id="KW-0820">tRNA-binding</keyword>
<feature type="binding site" evidence="9">
    <location>
        <begin position="123"/>
        <end position="124"/>
    </location>
    <ligand>
        <name>S-adenosyl-L-methionine</name>
        <dbReference type="ChEBI" id="CHEBI:59789"/>
    </ligand>
</feature>
<reference evidence="11 12" key="1">
    <citation type="submission" date="2024-02" db="EMBL/GenBank/DDBJ databases">
        <title>Discinaceae phylogenomics.</title>
        <authorList>
            <person name="Dirks A.C."/>
            <person name="James T.Y."/>
        </authorList>
    </citation>
    <scope>NUCLEOTIDE SEQUENCE [LARGE SCALE GENOMIC DNA]</scope>
    <source>
        <strain evidence="11 12">ACD0624</strain>
    </source>
</reference>
<keyword evidence="5 9" id="KW-0949">S-adenosyl-L-methionine</keyword>
<dbReference type="Gene3D" id="3.40.50.150">
    <property type="entry name" value="Vaccinia Virus protein VP39"/>
    <property type="match status" value="1"/>
</dbReference>
<comment type="pathway">
    <text evidence="9">tRNA modification; N(7)-methylguanine-tRNA biosynthesis.</text>
</comment>
<evidence type="ECO:0000313" key="12">
    <source>
        <dbReference type="Proteomes" id="UP001447188"/>
    </source>
</evidence>
<evidence type="ECO:0000256" key="6">
    <source>
        <dbReference type="ARBA" id="ARBA00022694"/>
    </source>
</evidence>
<feature type="binding site" evidence="9">
    <location>
        <position position="100"/>
    </location>
    <ligand>
        <name>S-adenosyl-L-methionine</name>
        <dbReference type="ChEBI" id="CHEBI:59789"/>
    </ligand>
</feature>
<keyword evidence="4 9" id="KW-0808">Transferase</keyword>
<keyword evidence="8 9" id="KW-0539">Nucleus</keyword>